<proteinExistence type="predicted"/>
<dbReference type="Proteomes" id="UP000053144">
    <property type="component" value="Chromosome 3"/>
</dbReference>
<sequence length="107" mass="11994">MHILNIARLNDEVPLYVVHNTMEPDIIENIDWVDGDVNDEVHVVRQVEEGKGDGEVGREMEDGEGEVQPEVGTQMEEVQGHGDSEQVGRQMEEGEGEVQPDVEEEEV</sequence>
<evidence type="ECO:0000313" key="3">
    <source>
        <dbReference type="Proteomes" id="UP000053144"/>
    </source>
</evidence>
<feature type="compositionally biased region" description="Basic and acidic residues" evidence="1">
    <location>
        <begin position="48"/>
        <end position="60"/>
    </location>
</feature>
<feature type="region of interest" description="Disordered" evidence="1">
    <location>
        <begin position="48"/>
        <end position="107"/>
    </location>
</feature>
<feature type="compositionally biased region" description="Acidic residues" evidence="1">
    <location>
        <begin position="93"/>
        <end position="107"/>
    </location>
</feature>
<dbReference type="AlphaFoldDB" id="A0A0L9U1J9"/>
<gene>
    <name evidence="2" type="ORF">LR48_Vigan03g002200</name>
</gene>
<dbReference type="EMBL" id="CM003373">
    <property type="protein sequence ID" value="KOM36641.1"/>
    <property type="molecule type" value="Genomic_DNA"/>
</dbReference>
<evidence type="ECO:0000256" key="1">
    <source>
        <dbReference type="SAM" id="MobiDB-lite"/>
    </source>
</evidence>
<evidence type="ECO:0000313" key="2">
    <source>
        <dbReference type="EMBL" id="KOM36641.1"/>
    </source>
</evidence>
<name>A0A0L9U1J9_PHAAN</name>
<reference evidence="3" key="1">
    <citation type="journal article" date="2015" name="Proc. Natl. Acad. Sci. U.S.A.">
        <title>Genome sequencing of adzuki bean (Vigna angularis) provides insight into high starch and low fat accumulation and domestication.</title>
        <authorList>
            <person name="Yang K."/>
            <person name="Tian Z."/>
            <person name="Chen C."/>
            <person name="Luo L."/>
            <person name="Zhao B."/>
            <person name="Wang Z."/>
            <person name="Yu L."/>
            <person name="Li Y."/>
            <person name="Sun Y."/>
            <person name="Li W."/>
            <person name="Chen Y."/>
            <person name="Li Y."/>
            <person name="Zhang Y."/>
            <person name="Ai D."/>
            <person name="Zhao J."/>
            <person name="Shang C."/>
            <person name="Ma Y."/>
            <person name="Wu B."/>
            <person name="Wang M."/>
            <person name="Gao L."/>
            <person name="Sun D."/>
            <person name="Zhang P."/>
            <person name="Guo F."/>
            <person name="Wang W."/>
            <person name="Li Y."/>
            <person name="Wang J."/>
            <person name="Varshney R.K."/>
            <person name="Wang J."/>
            <person name="Ling H.Q."/>
            <person name="Wan P."/>
        </authorList>
    </citation>
    <scope>NUCLEOTIDE SEQUENCE</scope>
    <source>
        <strain evidence="3">cv. Jingnong 6</strain>
    </source>
</reference>
<dbReference type="Gramene" id="KOM36641">
    <property type="protein sequence ID" value="KOM36641"/>
    <property type="gene ID" value="LR48_Vigan03g002200"/>
</dbReference>
<feature type="compositionally biased region" description="Basic and acidic residues" evidence="1">
    <location>
        <begin position="78"/>
        <end position="92"/>
    </location>
</feature>
<organism evidence="2 3">
    <name type="scientific">Phaseolus angularis</name>
    <name type="common">Azuki bean</name>
    <name type="synonym">Vigna angularis</name>
    <dbReference type="NCBI Taxonomy" id="3914"/>
    <lineage>
        <taxon>Eukaryota</taxon>
        <taxon>Viridiplantae</taxon>
        <taxon>Streptophyta</taxon>
        <taxon>Embryophyta</taxon>
        <taxon>Tracheophyta</taxon>
        <taxon>Spermatophyta</taxon>
        <taxon>Magnoliopsida</taxon>
        <taxon>eudicotyledons</taxon>
        <taxon>Gunneridae</taxon>
        <taxon>Pentapetalae</taxon>
        <taxon>rosids</taxon>
        <taxon>fabids</taxon>
        <taxon>Fabales</taxon>
        <taxon>Fabaceae</taxon>
        <taxon>Papilionoideae</taxon>
        <taxon>50 kb inversion clade</taxon>
        <taxon>NPAAA clade</taxon>
        <taxon>indigoferoid/millettioid clade</taxon>
        <taxon>Phaseoleae</taxon>
        <taxon>Vigna</taxon>
    </lineage>
</organism>
<protein>
    <submittedName>
        <fullName evidence="2">Uncharacterized protein</fullName>
    </submittedName>
</protein>
<accession>A0A0L9U1J9</accession>